<dbReference type="EMBL" id="FNZN01000001">
    <property type="protein sequence ID" value="SEK37215.1"/>
    <property type="molecule type" value="Genomic_DNA"/>
</dbReference>
<dbReference type="RefSeq" id="WP_091619123.1">
    <property type="nucleotide sequence ID" value="NZ_FNZN01000001.1"/>
</dbReference>
<sequence>MKIRYFFPLLLFIAITSCKQKVHNQITSQKEYNYGTQNDSALFHFNKGWEYIMDYGQWSLSENAFRKAVAFDSSFVIGKSLVGKISDDLNERIRLLNEINLEKSKENKDNQLLLEVTLATLELFNARDQKQKLETNFYSNFKKIAENNYREFIHKYPNETFIKAEYIEILQSNYGSKIALDSLHLLTTEKQKEIPFFISYAATLESDLGNYKKALLIADEFNTKINNKNIPQPYVLYASIYLKMDSLSLAKSQIEKALELDPKHVFAQRFKNEIDSKLNANKDRL</sequence>
<dbReference type="Gene3D" id="1.25.40.10">
    <property type="entry name" value="Tetratricopeptide repeat domain"/>
    <property type="match status" value="1"/>
</dbReference>
<evidence type="ECO:0000256" key="1">
    <source>
        <dbReference type="PROSITE-ProRule" id="PRU00339"/>
    </source>
</evidence>
<dbReference type="AlphaFoldDB" id="A0A1H7GMZ8"/>
<dbReference type="Pfam" id="PF13181">
    <property type="entry name" value="TPR_8"/>
    <property type="match status" value="1"/>
</dbReference>
<dbReference type="SUPFAM" id="SSF48452">
    <property type="entry name" value="TPR-like"/>
    <property type="match status" value="1"/>
</dbReference>
<evidence type="ECO:0000313" key="3">
    <source>
        <dbReference type="Proteomes" id="UP000198990"/>
    </source>
</evidence>
<dbReference type="OrthoDB" id="822850at2"/>
<dbReference type="PROSITE" id="PS50005">
    <property type="entry name" value="TPR"/>
    <property type="match status" value="1"/>
</dbReference>
<proteinExistence type="predicted"/>
<feature type="repeat" description="TPR" evidence="1">
    <location>
        <begin position="231"/>
        <end position="264"/>
    </location>
</feature>
<name>A0A1H7GMZ8_9FLAO</name>
<keyword evidence="3" id="KW-1185">Reference proteome</keyword>
<gene>
    <name evidence="2" type="ORF">SAMN04488008_101358</name>
</gene>
<reference evidence="3" key="1">
    <citation type="submission" date="2016-10" db="EMBL/GenBank/DDBJ databases">
        <authorList>
            <person name="Varghese N."/>
            <person name="Submissions S."/>
        </authorList>
    </citation>
    <scope>NUCLEOTIDE SEQUENCE [LARGE SCALE GENOMIC DNA]</scope>
    <source>
        <strain evidence="3">DSM 16471</strain>
    </source>
</reference>
<dbReference type="Proteomes" id="UP000198990">
    <property type="component" value="Unassembled WGS sequence"/>
</dbReference>
<dbReference type="STRING" id="228957.SAMN04488008_101358"/>
<organism evidence="2 3">
    <name type="scientific">Maribacter orientalis</name>
    <dbReference type="NCBI Taxonomy" id="228957"/>
    <lineage>
        <taxon>Bacteria</taxon>
        <taxon>Pseudomonadati</taxon>
        <taxon>Bacteroidota</taxon>
        <taxon>Flavobacteriia</taxon>
        <taxon>Flavobacteriales</taxon>
        <taxon>Flavobacteriaceae</taxon>
        <taxon>Maribacter</taxon>
    </lineage>
</organism>
<dbReference type="InterPro" id="IPR019734">
    <property type="entry name" value="TPR_rpt"/>
</dbReference>
<protein>
    <submittedName>
        <fullName evidence="2">Tetratricopeptide repeat-containing protein</fullName>
    </submittedName>
</protein>
<dbReference type="InterPro" id="IPR011990">
    <property type="entry name" value="TPR-like_helical_dom_sf"/>
</dbReference>
<dbReference type="PROSITE" id="PS51257">
    <property type="entry name" value="PROKAR_LIPOPROTEIN"/>
    <property type="match status" value="1"/>
</dbReference>
<keyword evidence="1" id="KW-0802">TPR repeat</keyword>
<evidence type="ECO:0000313" key="2">
    <source>
        <dbReference type="EMBL" id="SEK37215.1"/>
    </source>
</evidence>
<accession>A0A1H7GMZ8</accession>